<evidence type="ECO:0000259" key="2">
    <source>
        <dbReference type="PROSITE" id="PS50157"/>
    </source>
</evidence>
<protein>
    <recommendedName>
        <fullName evidence="2">C2H2-type domain-containing protein</fullName>
    </recommendedName>
</protein>
<dbReference type="GO" id="GO:0008270">
    <property type="term" value="F:zinc ion binding"/>
    <property type="evidence" value="ECO:0007669"/>
    <property type="project" value="UniProtKB-KW"/>
</dbReference>
<organism evidence="3">
    <name type="scientific">uncultured Caudovirales phage</name>
    <dbReference type="NCBI Taxonomy" id="2100421"/>
    <lineage>
        <taxon>Viruses</taxon>
        <taxon>Duplodnaviria</taxon>
        <taxon>Heunggongvirae</taxon>
        <taxon>Uroviricota</taxon>
        <taxon>Caudoviricetes</taxon>
        <taxon>Peduoviridae</taxon>
        <taxon>Maltschvirus</taxon>
        <taxon>Maltschvirus maltsch</taxon>
    </lineage>
</organism>
<sequence length="245" mass="28706">MISDIIDVWKTTKVPAADPKHICKFCNKGFTKESTLVSHVCEKKRRHQQQSETGVQWGFRSYQLFYNSTQTSNSHKTYQDFCNSPYYTAFVKFGRYCVDIRCINVNSFTQWLLKNNKKLDYWTSDKLYDEWLYTQLRNESVQDALERGLKEMQEYAESNPQLKNGYTDYFRYGNVNRICHHISAGRISPWVLYNCDTGVDFLGNLDDEQVKIIIGWIDPSFWNGKFKDSTNDVEWAKSILLAAGL</sequence>
<dbReference type="PROSITE" id="PS50157">
    <property type="entry name" value="ZINC_FINGER_C2H2_2"/>
    <property type="match status" value="1"/>
</dbReference>
<accession>A0A6J5T3M7</accession>
<feature type="domain" description="C2H2-type" evidence="2">
    <location>
        <begin position="21"/>
        <end position="52"/>
    </location>
</feature>
<dbReference type="InterPro" id="IPR013087">
    <property type="entry name" value="Znf_C2H2_type"/>
</dbReference>
<reference evidence="3" key="1">
    <citation type="submission" date="2020-05" db="EMBL/GenBank/DDBJ databases">
        <authorList>
            <person name="Chiriac C."/>
            <person name="Salcher M."/>
            <person name="Ghai R."/>
            <person name="Kavagutti S V."/>
        </authorList>
    </citation>
    <scope>NUCLEOTIDE SEQUENCE</scope>
</reference>
<dbReference type="EMBL" id="LR797503">
    <property type="protein sequence ID" value="CAB4221414.1"/>
    <property type="molecule type" value="Genomic_DNA"/>
</dbReference>
<evidence type="ECO:0000256" key="1">
    <source>
        <dbReference type="PROSITE-ProRule" id="PRU00042"/>
    </source>
</evidence>
<keyword evidence="1" id="KW-0863">Zinc-finger</keyword>
<evidence type="ECO:0000313" key="3">
    <source>
        <dbReference type="EMBL" id="CAB4221414.1"/>
    </source>
</evidence>
<name>A0A6J5T3M7_9CAUD</name>
<proteinExistence type="predicted"/>
<keyword evidence="1" id="KW-0479">Metal-binding</keyword>
<keyword evidence="1" id="KW-0862">Zinc</keyword>
<gene>
    <name evidence="3" type="ORF">UFOVP1636_293</name>
</gene>